<organism evidence="2 3">
    <name type="scientific">Rhizocola hellebori</name>
    <dbReference type="NCBI Taxonomy" id="1392758"/>
    <lineage>
        <taxon>Bacteria</taxon>
        <taxon>Bacillati</taxon>
        <taxon>Actinomycetota</taxon>
        <taxon>Actinomycetes</taxon>
        <taxon>Micromonosporales</taxon>
        <taxon>Micromonosporaceae</taxon>
        <taxon>Rhizocola</taxon>
    </lineage>
</organism>
<gene>
    <name evidence="2" type="ORF">Rhe02_20220</name>
</gene>
<dbReference type="Proteomes" id="UP000612899">
    <property type="component" value="Unassembled WGS sequence"/>
</dbReference>
<evidence type="ECO:0000313" key="3">
    <source>
        <dbReference type="Proteomes" id="UP000612899"/>
    </source>
</evidence>
<name>A0A8J3VEW4_9ACTN</name>
<accession>A0A8J3VEW4</accession>
<feature type="compositionally biased region" description="Polar residues" evidence="1">
    <location>
        <begin position="1"/>
        <end position="13"/>
    </location>
</feature>
<dbReference type="AlphaFoldDB" id="A0A8J3VEW4"/>
<evidence type="ECO:0000256" key="1">
    <source>
        <dbReference type="SAM" id="MobiDB-lite"/>
    </source>
</evidence>
<protein>
    <submittedName>
        <fullName evidence="2">Uncharacterized protein</fullName>
    </submittedName>
</protein>
<sequence>MQVTSNATSSPETHQPPVGPGAANAHAASGVSTMTAVINADTASEDGGQLSSRTNKTTTMTSTAMTIRRQVIPGC</sequence>
<proteinExistence type="predicted"/>
<comment type="caution">
    <text evidence="2">The sequence shown here is derived from an EMBL/GenBank/DDBJ whole genome shotgun (WGS) entry which is preliminary data.</text>
</comment>
<keyword evidence="3" id="KW-1185">Reference proteome</keyword>
<feature type="compositionally biased region" description="Low complexity" evidence="1">
    <location>
        <begin position="51"/>
        <end position="69"/>
    </location>
</feature>
<evidence type="ECO:0000313" key="2">
    <source>
        <dbReference type="EMBL" id="GIH03955.1"/>
    </source>
</evidence>
<feature type="region of interest" description="Disordered" evidence="1">
    <location>
        <begin position="1"/>
        <end position="75"/>
    </location>
</feature>
<dbReference type="EMBL" id="BONY01000010">
    <property type="protein sequence ID" value="GIH03955.1"/>
    <property type="molecule type" value="Genomic_DNA"/>
</dbReference>
<reference evidence="2" key="1">
    <citation type="submission" date="2021-01" db="EMBL/GenBank/DDBJ databases">
        <title>Whole genome shotgun sequence of Rhizocola hellebori NBRC 109834.</title>
        <authorList>
            <person name="Komaki H."/>
            <person name="Tamura T."/>
        </authorList>
    </citation>
    <scope>NUCLEOTIDE SEQUENCE</scope>
    <source>
        <strain evidence="2">NBRC 109834</strain>
    </source>
</reference>